<reference evidence="3 4" key="1">
    <citation type="submission" date="2022-12" db="EMBL/GenBank/DDBJ databases">
        <title>Chromosome-level genome of Tegillarca granosa.</title>
        <authorList>
            <person name="Kim J."/>
        </authorList>
    </citation>
    <scope>NUCLEOTIDE SEQUENCE [LARGE SCALE GENOMIC DNA]</scope>
    <source>
        <strain evidence="3">Teg-2019</strain>
        <tissue evidence="3">Adductor muscle</tissue>
    </source>
</reference>
<dbReference type="Pfam" id="PF25107">
    <property type="entry name" value="VWA7_N"/>
    <property type="match status" value="1"/>
</dbReference>
<feature type="compositionally biased region" description="Polar residues" evidence="1">
    <location>
        <begin position="226"/>
        <end position="236"/>
    </location>
</feature>
<evidence type="ECO:0000313" key="3">
    <source>
        <dbReference type="EMBL" id="KAJ8306690.1"/>
    </source>
</evidence>
<name>A0ABQ9ETG5_TEGGR</name>
<dbReference type="InterPro" id="IPR052577">
    <property type="entry name" value="VWA7"/>
</dbReference>
<evidence type="ECO:0000256" key="1">
    <source>
        <dbReference type="SAM" id="MobiDB-lite"/>
    </source>
</evidence>
<organism evidence="3 4">
    <name type="scientific">Tegillarca granosa</name>
    <name type="common">Malaysian cockle</name>
    <name type="synonym">Anadara granosa</name>
    <dbReference type="NCBI Taxonomy" id="220873"/>
    <lineage>
        <taxon>Eukaryota</taxon>
        <taxon>Metazoa</taxon>
        <taxon>Spiralia</taxon>
        <taxon>Lophotrochozoa</taxon>
        <taxon>Mollusca</taxon>
        <taxon>Bivalvia</taxon>
        <taxon>Autobranchia</taxon>
        <taxon>Pteriomorphia</taxon>
        <taxon>Arcoida</taxon>
        <taxon>Arcoidea</taxon>
        <taxon>Arcidae</taxon>
        <taxon>Tegillarca</taxon>
    </lineage>
</organism>
<dbReference type="PANTHER" id="PTHR14905">
    <property type="entry name" value="NG37"/>
    <property type="match status" value="1"/>
</dbReference>
<proteinExistence type="predicted"/>
<dbReference type="PANTHER" id="PTHR14905:SF21">
    <property type="entry name" value="VWFA DOMAIN-CONTAINING PROTEIN"/>
    <property type="match status" value="1"/>
</dbReference>
<dbReference type="Proteomes" id="UP001217089">
    <property type="component" value="Unassembled WGS sequence"/>
</dbReference>
<comment type="caution">
    <text evidence="3">The sequence shown here is derived from an EMBL/GenBank/DDBJ whole genome shotgun (WGS) entry which is preliminary data.</text>
</comment>
<feature type="region of interest" description="Disordered" evidence="1">
    <location>
        <begin position="226"/>
        <end position="255"/>
    </location>
</feature>
<sequence>MIIWHYVSVNFNIFDFFLYTNMCFFSSKCREFTGIEAAMNFITRYGIYSAVAKYLKLKEYVAGIFESDYKCIKEYFRSDSDGVERFENVIDIIVKSNNNVQRDRAGEAKISFNGEQIREGHNILVYLRGLIEKKSKAEYPNIAGIQEIIGQYLYTLQAFYSNTNCIEINGVKPYVDLGIKNAQIVDIASPSENTCKNSYRDQKHLGHCPDNIIEVNKLTSGYKNGQEVTKPQSTSFDKGKCSHGGPNDSTRSTTANCGINKETSDSVLSPHYDLHEHAAAAAIMATEHFISGNGTGLINTFKESLFEKVFGLTKWSAKSLAYAIKVSGSMSNDIAIVKSKTKDIIFTLQNGPVDYV</sequence>
<feature type="domain" description="VWA7 N-terminal" evidence="2">
    <location>
        <begin position="81"/>
        <end position="290"/>
    </location>
</feature>
<keyword evidence="4" id="KW-1185">Reference proteome</keyword>
<accession>A0ABQ9ETG5</accession>
<dbReference type="InterPro" id="IPR056862">
    <property type="entry name" value="VWA7_N"/>
</dbReference>
<evidence type="ECO:0000259" key="2">
    <source>
        <dbReference type="Pfam" id="PF25107"/>
    </source>
</evidence>
<protein>
    <recommendedName>
        <fullName evidence="2">VWA7 N-terminal domain-containing protein</fullName>
    </recommendedName>
</protein>
<gene>
    <name evidence="3" type="ORF">KUTeg_015731</name>
</gene>
<evidence type="ECO:0000313" key="4">
    <source>
        <dbReference type="Proteomes" id="UP001217089"/>
    </source>
</evidence>
<dbReference type="EMBL" id="JARBDR010000811">
    <property type="protein sequence ID" value="KAJ8306690.1"/>
    <property type="molecule type" value="Genomic_DNA"/>
</dbReference>